<evidence type="ECO:0000256" key="1">
    <source>
        <dbReference type="ARBA" id="ARBA00023134"/>
    </source>
</evidence>
<evidence type="ECO:0000259" key="3">
    <source>
        <dbReference type="PROSITE" id="PS51881"/>
    </source>
</evidence>
<feature type="compositionally biased region" description="Basic and acidic residues" evidence="2">
    <location>
        <begin position="95"/>
        <end position="111"/>
    </location>
</feature>
<feature type="domain" description="OCT" evidence="3">
    <location>
        <begin position="1"/>
        <end position="63"/>
    </location>
</feature>
<sequence>MRGAKVERWVKQTNFVNDEAVGYLADRLARAGVEEALFKAGAVPGSEVLIGPREGGVVFDWEPTMMAGAEAPRCPRLRPPRRAARTRRRPCHPCAEARRPQGAHGRQERRA</sequence>
<dbReference type="PROSITE" id="PS51881">
    <property type="entry name" value="OCT"/>
    <property type="match status" value="1"/>
</dbReference>
<reference evidence="5" key="1">
    <citation type="journal article" date="2019" name="Int. J. Syst. Evol. Microbiol.">
        <title>The Global Catalogue of Microorganisms (GCM) 10K type strain sequencing project: providing services to taxonomists for standard genome sequencing and annotation.</title>
        <authorList>
            <consortium name="The Broad Institute Genomics Platform"/>
            <consortium name="The Broad Institute Genome Sequencing Center for Infectious Disease"/>
            <person name="Wu L."/>
            <person name="Ma J."/>
        </authorList>
    </citation>
    <scope>NUCLEOTIDE SEQUENCE [LARGE SCALE GENOMIC DNA]</scope>
    <source>
        <strain evidence="5">NBRC 112299</strain>
    </source>
</reference>
<keyword evidence="5" id="KW-1185">Reference proteome</keyword>
<dbReference type="Pfam" id="PF09269">
    <property type="entry name" value="DUF1967"/>
    <property type="match status" value="1"/>
</dbReference>
<dbReference type="SUPFAM" id="SSF102741">
    <property type="entry name" value="Obg GTP-binding protein C-terminal domain"/>
    <property type="match status" value="1"/>
</dbReference>
<name>A0ABQ6IAU8_9MICO</name>
<evidence type="ECO:0000256" key="2">
    <source>
        <dbReference type="SAM" id="MobiDB-lite"/>
    </source>
</evidence>
<evidence type="ECO:0000313" key="4">
    <source>
        <dbReference type="EMBL" id="GMA34366.1"/>
    </source>
</evidence>
<organism evidence="4 5">
    <name type="scientific">Demequina litorisediminis</name>
    <dbReference type="NCBI Taxonomy" id="1849022"/>
    <lineage>
        <taxon>Bacteria</taxon>
        <taxon>Bacillati</taxon>
        <taxon>Actinomycetota</taxon>
        <taxon>Actinomycetes</taxon>
        <taxon>Micrococcales</taxon>
        <taxon>Demequinaceae</taxon>
        <taxon>Demequina</taxon>
    </lineage>
</organism>
<feature type="compositionally biased region" description="Basic residues" evidence="2">
    <location>
        <begin position="75"/>
        <end position="91"/>
    </location>
</feature>
<keyword evidence="1" id="KW-0547">Nucleotide-binding</keyword>
<accession>A0ABQ6IAU8</accession>
<proteinExistence type="predicted"/>
<dbReference type="EMBL" id="BSUN01000001">
    <property type="protein sequence ID" value="GMA34366.1"/>
    <property type="molecule type" value="Genomic_DNA"/>
</dbReference>
<protein>
    <recommendedName>
        <fullName evidence="3">OCT domain-containing protein</fullName>
    </recommendedName>
</protein>
<dbReference type="Proteomes" id="UP001157125">
    <property type="component" value="Unassembled WGS sequence"/>
</dbReference>
<evidence type="ECO:0000313" key="5">
    <source>
        <dbReference type="Proteomes" id="UP001157125"/>
    </source>
</evidence>
<comment type="caution">
    <text evidence="4">The sequence shown here is derived from an EMBL/GenBank/DDBJ whole genome shotgun (WGS) entry which is preliminary data.</text>
</comment>
<gene>
    <name evidence="4" type="ORF">GCM10025876_05700</name>
</gene>
<dbReference type="Gene3D" id="3.30.300.350">
    <property type="entry name" value="GTP-binding protein OBG, C-terminal domain"/>
    <property type="match status" value="1"/>
</dbReference>
<dbReference type="InterPro" id="IPR015349">
    <property type="entry name" value="OCT_dom"/>
</dbReference>
<keyword evidence="1" id="KW-0342">GTP-binding</keyword>
<dbReference type="NCBIfam" id="TIGR03595">
    <property type="entry name" value="Obg_CgtA_exten"/>
    <property type="match status" value="1"/>
</dbReference>
<feature type="region of interest" description="Disordered" evidence="2">
    <location>
        <begin position="72"/>
        <end position="111"/>
    </location>
</feature>
<dbReference type="InterPro" id="IPR036346">
    <property type="entry name" value="GTP-bd_prot_GTP1/OBG_C_sf"/>
</dbReference>